<organism evidence="2">
    <name type="scientific">Schistocephalus solidus</name>
    <name type="common">Tapeworm</name>
    <dbReference type="NCBI Taxonomy" id="70667"/>
    <lineage>
        <taxon>Eukaryota</taxon>
        <taxon>Metazoa</taxon>
        <taxon>Spiralia</taxon>
        <taxon>Lophotrochozoa</taxon>
        <taxon>Platyhelminthes</taxon>
        <taxon>Cestoda</taxon>
        <taxon>Eucestoda</taxon>
        <taxon>Diphyllobothriidea</taxon>
        <taxon>Diphyllobothriidae</taxon>
        <taxon>Schistocephalus</taxon>
    </lineage>
</organism>
<reference evidence="2" key="1">
    <citation type="submission" date="2016-06" db="UniProtKB">
        <authorList>
            <consortium name="WormBaseParasite"/>
        </authorList>
    </citation>
    <scope>IDENTIFICATION</scope>
</reference>
<sequence>LYGPEAHTNFEFWYKHHEELILVDLAAQYDLWKVSILIHKLCPIEKERFVNLILSMIPQEITFTDALKTLKQIFGKHCFLCNNRFQILQTRKQELDDFITHVGIANCECRSLEVSSAMEDQFKCLIFICSFLTPKGA</sequence>
<dbReference type="WBParaSite" id="SSLN_0001524001-mRNA-1">
    <property type="protein sequence ID" value="SSLN_0001524001-mRNA-1"/>
    <property type="gene ID" value="SSLN_0001524001"/>
</dbReference>
<dbReference type="Pfam" id="PF23309">
    <property type="entry name" value="DUF7083"/>
    <property type="match status" value="1"/>
</dbReference>
<dbReference type="InterPro" id="IPR055510">
    <property type="entry name" value="DUF7083"/>
</dbReference>
<protein>
    <submittedName>
        <fullName evidence="2">THAP-type domain-containing protein</fullName>
    </submittedName>
</protein>
<dbReference type="AlphaFoldDB" id="A0A183TDY7"/>
<evidence type="ECO:0000313" key="2">
    <source>
        <dbReference type="WBParaSite" id="SSLN_0001524001-mRNA-1"/>
    </source>
</evidence>
<accession>A0A183TDY7</accession>
<name>A0A183TDY7_SCHSO</name>
<feature type="domain" description="DUF7083" evidence="1">
    <location>
        <begin position="2"/>
        <end position="77"/>
    </location>
</feature>
<evidence type="ECO:0000259" key="1">
    <source>
        <dbReference type="Pfam" id="PF23309"/>
    </source>
</evidence>
<proteinExistence type="predicted"/>